<dbReference type="GO" id="GO:0005524">
    <property type="term" value="F:ATP binding"/>
    <property type="evidence" value="ECO:0007669"/>
    <property type="project" value="UniProtKB-UniRule"/>
</dbReference>
<evidence type="ECO:0000313" key="11">
    <source>
        <dbReference type="Proteomes" id="UP000193804"/>
    </source>
</evidence>
<protein>
    <recommendedName>
        <fullName evidence="8">Cytidylate kinase</fullName>
        <shortName evidence="8">CK</shortName>
        <ecNumber evidence="8">2.7.4.25</ecNumber>
    </recommendedName>
    <alternativeName>
        <fullName evidence="8">Cytidine monophosphate kinase</fullName>
        <shortName evidence="8">CMP kinase</shortName>
    </alternativeName>
</protein>
<dbReference type="NCBIfam" id="TIGR00017">
    <property type="entry name" value="cmk"/>
    <property type="match status" value="1"/>
</dbReference>
<keyword evidence="4 8" id="KW-0418">Kinase</keyword>
<dbReference type="InterPro" id="IPR027417">
    <property type="entry name" value="P-loop_NTPase"/>
</dbReference>
<dbReference type="InterPro" id="IPR011994">
    <property type="entry name" value="Cytidylate_kinase_dom"/>
</dbReference>
<dbReference type="Gene3D" id="3.40.50.300">
    <property type="entry name" value="P-loop containing nucleotide triphosphate hydrolases"/>
    <property type="match status" value="1"/>
</dbReference>
<evidence type="ECO:0000256" key="4">
    <source>
        <dbReference type="ARBA" id="ARBA00022777"/>
    </source>
</evidence>
<dbReference type="GO" id="GO:0005737">
    <property type="term" value="C:cytoplasm"/>
    <property type="evidence" value="ECO:0007669"/>
    <property type="project" value="UniProtKB-SubCell"/>
</dbReference>
<dbReference type="Pfam" id="PF02224">
    <property type="entry name" value="Cytidylate_kin"/>
    <property type="match status" value="1"/>
</dbReference>
<dbReference type="Proteomes" id="UP000193804">
    <property type="component" value="Unassembled WGS sequence"/>
</dbReference>
<dbReference type="InterPro" id="IPR003136">
    <property type="entry name" value="Cytidylate_kin"/>
</dbReference>
<evidence type="ECO:0000256" key="7">
    <source>
        <dbReference type="ARBA" id="ARBA00048478"/>
    </source>
</evidence>
<dbReference type="GO" id="GO:0036431">
    <property type="term" value="F:dCMP kinase activity"/>
    <property type="evidence" value="ECO:0007669"/>
    <property type="project" value="InterPro"/>
</dbReference>
<evidence type="ECO:0000256" key="6">
    <source>
        <dbReference type="ARBA" id="ARBA00047615"/>
    </source>
</evidence>
<dbReference type="GO" id="GO:0006220">
    <property type="term" value="P:pyrimidine nucleotide metabolic process"/>
    <property type="evidence" value="ECO:0007669"/>
    <property type="project" value="UniProtKB-UniRule"/>
</dbReference>
<dbReference type="HAMAP" id="MF_00238">
    <property type="entry name" value="Cytidyl_kinase_type1"/>
    <property type="match status" value="1"/>
</dbReference>
<evidence type="ECO:0000259" key="9">
    <source>
        <dbReference type="Pfam" id="PF02224"/>
    </source>
</evidence>
<gene>
    <name evidence="8" type="primary">cmk</name>
    <name evidence="10" type="ORF">SAMN05661096_01874</name>
</gene>
<keyword evidence="5 8" id="KW-0067">ATP-binding</keyword>
<evidence type="ECO:0000256" key="3">
    <source>
        <dbReference type="ARBA" id="ARBA00022741"/>
    </source>
</evidence>
<evidence type="ECO:0000256" key="2">
    <source>
        <dbReference type="ARBA" id="ARBA00022679"/>
    </source>
</evidence>
<sequence length="229" mass="26027">MRKIVIAIDGFSACGKSSTAKEVASQLGYSYIDSGAMYRAVTLYFHQNYVTIDNPKEVSKAIDEINISFNFNERKAFSETYLNGLNVEGEIRKMYISEQVSRISAIPEVRKNMVSQQRKLGKKKGVVMDGRDIGSNVFPDAELKIFMKADLTVRAERRQAELLEKDQLIPIPEIEKNLVARDKMDSEREENPLIIPDDAYIVDTSELTLPEQVEYVLQLATEKMIKYDG</sequence>
<comment type="subcellular location">
    <subcellularLocation>
        <location evidence="8">Cytoplasm</location>
    </subcellularLocation>
</comment>
<proteinExistence type="inferred from homology"/>
<dbReference type="STRING" id="1028.SAMN05661096_01874"/>
<comment type="catalytic activity">
    <reaction evidence="7 8">
        <text>CMP + ATP = CDP + ADP</text>
        <dbReference type="Rhea" id="RHEA:11600"/>
        <dbReference type="ChEBI" id="CHEBI:30616"/>
        <dbReference type="ChEBI" id="CHEBI:58069"/>
        <dbReference type="ChEBI" id="CHEBI:60377"/>
        <dbReference type="ChEBI" id="CHEBI:456216"/>
        <dbReference type="EC" id="2.7.4.25"/>
    </reaction>
</comment>
<evidence type="ECO:0000256" key="1">
    <source>
        <dbReference type="ARBA" id="ARBA00009427"/>
    </source>
</evidence>
<keyword evidence="8" id="KW-0963">Cytoplasm</keyword>
<name>A0A1X7JNC7_9BACT</name>
<dbReference type="AlphaFoldDB" id="A0A1X7JNC7"/>
<feature type="binding site" evidence="8">
    <location>
        <begin position="10"/>
        <end position="18"/>
    </location>
    <ligand>
        <name>ATP</name>
        <dbReference type="ChEBI" id="CHEBI:30616"/>
    </ligand>
</feature>
<feature type="domain" description="Cytidylate kinase" evidence="9">
    <location>
        <begin position="6"/>
        <end position="221"/>
    </location>
</feature>
<keyword evidence="2 8" id="KW-0808">Transferase</keyword>
<organism evidence="10 11">
    <name type="scientific">Marivirga sericea</name>
    <dbReference type="NCBI Taxonomy" id="1028"/>
    <lineage>
        <taxon>Bacteria</taxon>
        <taxon>Pseudomonadati</taxon>
        <taxon>Bacteroidota</taxon>
        <taxon>Cytophagia</taxon>
        <taxon>Cytophagales</taxon>
        <taxon>Marivirgaceae</taxon>
        <taxon>Marivirga</taxon>
    </lineage>
</organism>
<comment type="similarity">
    <text evidence="1 8">Belongs to the cytidylate kinase family. Type 1 subfamily.</text>
</comment>
<keyword evidence="3 8" id="KW-0547">Nucleotide-binding</keyword>
<dbReference type="EC" id="2.7.4.25" evidence="8"/>
<dbReference type="CDD" id="cd02020">
    <property type="entry name" value="CMPK"/>
    <property type="match status" value="1"/>
</dbReference>
<evidence type="ECO:0000256" key="8">
    <source>
        <dbReference type="HAMAP-Rule" id="MF_00238"/>
    </source>
</evidence>
<evidence type="ECO:0000313" key="10">
    <source>
        <dbReference type="EMBL" id="SMG29601.1"/>
    </source>
</evidence>
<comment type="catalytic activity">
    <reaction evidence="6 8">
        <text>dCMP + ATP = dCDP + ADP</text>
        <dbReference type="Rhea" id="RHEA:25094"/>
        <dbReference type="ChEBI" id="CHEBI:30616"/>
        <dbReference type="ChEBI" id="CHEBI:57566"/>
        <dbReference type="ChEBI" id="CHEBI:58593"/>
        <dbReference type="ChEBI" id="CHEBI:456216"/>
        <dbReference type="EC" id="2.7.4.25"/>
    </reaction>
</comment>
<dbReference type="GO" id="GO:0036430">
    <property type="term" value="F:CMP kinase activity"/>
    <property type="evidence" value="ECO:0007669"/>
    <property type="project" value="RHEA"/>
</dbReference>
<evidence type="ECO:0000256" key="5">
    <source>
        <dbReference type="ARBA" id="ARBA00022840"/>
    </source>
</evidence>
<accession>A0A1X7JNC7</accession>
<keyword evidence="11" id="KW-1185">Reference proteome</keyword>
<dbReference type="EMBL" id="FXAW01000003">
    <property type="protein sequence ID" value="SMG29601.1"/>
    <property type="molecule type" value="Genomic_DNA"/>
</dbReference>
<dbReference type="SUPFAM" id="SSF52540">
    <property type="entry name" value="P-loop containing nucleoside triphosphate hydrolases"/>
    <property type="match status" value="1"/>
</dbReference>
<dbReference type="RefSeq" id="WP_085516785.1">
    <property type="nucleotide sequence ID" value="NZ_FXAW01000003.1"/>
</dbReference>
<reference evidence="11" key="1">
    <citation type="submission" date="2017-04" db="EMBL/GenBank/DDBJ databases">
        <authorList>
            <person name="Varghese N."/>
            <person name="Submissions S."/>
        </authorList>
    </citation>
    <scope>NUCLEOTIDE SEQUENCE [LARGE SCALE GENOMIC DNA]</scope>
    <source>
        <strain evidence="11">DSM 4125</strain>
    </source>
</reference>
<dbReference type="OrthoDB" id="9807434at2"/>